<dbReference type="CTD" id="42585"/>
<organism evidence="1 2">
    <name type="scientific">Bombyx mandarina</name>
    <name type="common">Wild silk moth</name>
    <name type="synonym">Wild silkworm</name>
    <dbReference type="NCBI Taxonomy" id="7092"/>
    <lineage>
        <taxon>Eukaryota</taxon>
        <taxon>Metazoa</taxon>
        <taxon>Ecdysozoa</taxon>
        <taxon>Arthropoda</taxon>
        <taxon>Hexapoda</taxon>
        <taxon>Insecta</taxon>
        <taxon>Pterygota</taxon>
        <taxon>Neoptera</taxon>
        <taxon>Endopterygota</taxon>
        <taxon>Lepidoptera</taxon>
        <taxon>Glossata</taxon>
        <taxon>Ditrysia</taxon>
        <taxon>Bombycoidea</taxon>
        <taxon>Bombycidae</taxon>
        <taxon>Bombycinae</taxon>
        <taxon>Bombyx</taxon>
    </lineage>
</organism>
<keyword evidence="1" id="KW-1185">Reference proteome</keyword>
<sequence length="223" mass="26038">MGKPKFDPPTNTFPYKIAKRLNILSVPRKYIIDTGEGMPAYTPRGIRKSALNSQLSDRVHDVSWPYLRRFLILKKTYKQRFNEERLERIDRMIEAANATCYSKLANCVIDLKKQDTKDVKKKKGWTESEWKKHMDYISQIAGPKRDFRPPPAKRGQSKPLEALLPRLMQISSRPMFKIYKRLSQETWYRNPEKVAPKALKYVISDRVKKLAVARVVPQPGAFD</sequence>
<dbReference type="Proteomes" id="UP000504629">
    <property type="component" value="Unplaced"/>
</dbReference>
<evidence type="ECO:0000313" key="1">
    <source>
        <dbReference type="Proteomes" id="UP000504629"/>
    </source>
</evidence>
<accession>A0A6J2JQN3</accession>
<dbReference type="KEGG" id="bman:114244305"/>
<protein>
    <submittedName>
        <fullName evidence="2">Uncharacterized protein LOC114244305</fullName>
    </submittedName>
</protein>
<dbReference type="SMR" id="A0A6J2JQN3"/>
<dbReference type="RefSeq" id="XP_028031870.1">
    <property type="nucleotide sequence ID" value="XM_028176069.1"/>
</dbReference>
<evidence type="ECO:0000313" key="2">
    <source>
        <dbReference type="RefSeq" id="XP_028031870.1"/>
    </source>
</evidence>
<dbReference type="GeneID" id="114244305"/>
<name>A0A6J2JQN3_BOMMA</name>
<dbReference type="AlphaFoldDB" id="A0A6J2JQN3"/>
<dbReference type="OrthoDB" id="25466at2759"/>
<gene>
    <name evidence="2" type="primary">LOC114244305</name>
</gene>
<proteinExistence type="predicted"/>
<reference evidence="2" key="1">
    <citation type="submission" date="2025-08" db="UniProtKB">
        <authorList>
            <consortium name="RefSeq"/>
        </authorList>
    </citation>
    <scope>IDENTIFICATION</scope>
    <source>
        <tissue evidence="2">Silk gland</tissue>
    </source>
</reference>